<reference evidence="4" key="1">
    <citation type="submission" date="2016-06" db="EMBL/GenBank/DDBJ databases">
        <authorList>
            <person name="Varghese N."/>
            <person name="Submissions Spin"/>
        </authorList>
    </citation>
    <scope>NUCLEOTIDE SEQUENCE [LARGE SCALE GENOMIC DNA]</scope>
    <source>
        <strain evidence="4">DSM 43817</strain>
    </source>
</reference>
<name>A0A1C6RMX1_9ACTN</name>
<evidence type="ECO:0000256" key="2">
    <source>
        <dbReference type="SAM" id="Phobius"/>
    </source>
</evidence>
<keyword evidence="4" id="KW-1185">Reference proteome</keyword>
<feature type="transmembrane region" description="Helical" evidence="2">
    <location>
        <begin position="118"/>
        <end position="139"/>
    </location>
</feature>
<feature type="region of interest" description="Disordered" evidence="1">
    <location>
        <begin position="1"/>
        <end position="108"/>
    </location>
</feature>
<keyword evidence="2" id="KW-0472">Membrane</keyword>
<feature type="transmembrane region" description="Helical" evidence="2">
    <location>
        <begin position="261"/>
        <end position="278"/>
    </location>
</feature>
<evidence type="ECO:0008006" key="5">
    <source>
        <dbReference type="Google" id="ProtNLM"/>
    </source>
</evidence>
<evidence type="ECO:0000313" key="3">
    <source>
        <dbReference type="EMBL" id="SCL18536.1"/>
    </source>
</evidence>
<sequence>MSPAVPDPDRPVEHADAAHPPHPPADDPPATDRPTGTGEPTSADDPTGSDEPAGPVATEGPSGSGEPDRPVATEGPSASDGPGDSDGPVDPDGPPATDGLPVSDGPSGTDVRAALRRVAGVLVLLTVLGVPLGLLWAALAPGTPVIKTADGAVYAEAQPEQPIAADGWFSLLGLGFGVLVALGLWTLLRRHRGPLELLAGALGSLGAALVAWQLGRRIGLDTFQRLLVEAPVGRHFDKPADLRAGGIDQVLGVLPVPYGNLLLPAFAVAVTYTLLAGWSRWPSLRPEPVEVSWVPAGTPAPAAAPEPPAPDAAEPPRG</sequence>
<accession>A0A1C6RMX1</accession>
<evidence type="ECO:0000256" key="1">
    <source>
        <dbReference type="SAM" id="MobiDB-lite"/>
    </source>
</evidence>
<feature type="region of interest" description="Disordered" evidence="1">
    <location>
        <begin position="295"/>
        <end position="318"/>
    </location>
</feature>
<feature type="compositionally biased region" description="Basic and acidic residues" evidence="1">
    <location>
        <begin position="7"/>
        <end position="19"/>
    </location>
</feature>
<dbReference type="Proteomes" id="UP000198959">
    <property type="component" value="Unassembled WGS sequence"/>
</dbReference>
<gene>
    <name evidence="3" type="ORF">GA0074692_0419</name>
</gene>
<evidence type="ECO:0000313" key="4">
    <source>
        <dbReference type="Proteomes" id="UP000198959"/>
    </source>
</evidence>
<feature type="transmembrane region" description="Helical" evidence="2">
    <location>
        <begin position="195"/>
        <end position="215"/>
    </location>
</feature>
<feature type="compositionally biased region" description="Low complexity" evidence="1">
    <location>
        <begin position="75"/>
        <end position="99"/>
    </location>
</feature>
<protein>
    <recommendedName>
        <fullName evidence="5">DUF2567 domain-containing protein</fullName>
    </recommendedName>
</protein>
<dbReference type="OrthoDB" id="5188205at2"/>
<keyword evidence="2" id="KW-1133">Transmembrane helix</keyword>
<dbReference type="STRING" id="145854.GA0074692_0419"/>
<organism evidence="3 4">
    <name type="scientific">Micromonospora pallida</name>
    <dbReference type="NCBI Taxonomy" id="145854"/>
    <lineage>
        <taxon>Bacteria</taxon>
        <taxon>Bacillati</taxon>
        <taxon>Actinomycetota</taxon>
        <taxon>Actinomycetes</taxon>
        <taxon>Micromonosporales</taxon>
        <taxon>Micromonosporaceae</taxon>
        <taxon>Micromonospora</taxon>
    </lineage>
</organism>
<dbReference type="EMBL" id="FMHW01000002">
    <property type="protein sequence ID" value="SCL18536.1"/>
    <property type="molecule type" value="Genomic_DNA"/>
</dbReference>
<feature type="transmembrane region" description="Helical" evidence="2">
    <location>
        <begin position="168"/>
        <end position="188"/>
    </location>
</feature>
<dbReference type="AlphaFoldDB" id="A0A1C6RMX1"/>
<keyword evidence="2" id="KW-0812">Transmembrane</keyword>
<proteinExistence type="predicted"/>